<keyword evidence="3" id="KW-0812">Transmembrane</keyword>
<dbReference type="PANTHER" id="PTHR47706:SF1">
    <property type="entry name" value="CIPA-LIKE, PUTATIVE (AFU_ORTHOLOGUE AFUA_1G12460)-RELATED"/>
    <property type="match status" value="1"/>
</dbReference>
<dbReference type="Proteomes" id="UP000177798">
    <property type="component" value="Chromosome 3"/>
</dbReference>
<keyword evidence="1" id="KW-0521">NADP</keyword>
<dbReference type="OrthoDB" id="9974981at2759"/>
<keyword evidence="3" id="KW-0472">Membrane</keyword>
<evidence type="ECO:0000313" key="5">
    <source>
        <dbReference type="Proteomes" id="UP000177798"/>
    </source>
</evidence>
<dbReference type="SUPFAM" id="SSF51735">
    <property type="entry name" value="NAD(P)-binding Rossmann-fold domains"/>
    <property type="match status" value="1"/>
</dbReference>
<reference evidence="5" key="1">
    <citation type="journal article" date="2017" name="Genome Biol. Evol.">
        <title>The complete genome sequence of the phytopathogenic fungus Sclerotinia sclerotiorum reveals insights into the genome architecture of broad host range pathogens.</title>
        <authorList>
            <person name="Derbyshire M."/>
            <person name="Denton-Giles M."/>
            <person name="Hegedus D."/>
            <person name="Seifbarghy S."/>
            <person name="Rollins J."/>
            <person name="van Kan J."/>
            <person name="Seidl M.F."/>
            <person name="Faino L."/>
            <person name="Mbengue M."/>
            <person name="Navaud O."/>
            <person name="Raffaele S."/>
            <person name="Hammond-Kosack K."/>
            <person name="Heard S."/>
            <person name="Oliver R."/>
        </authorList>
    </citation>
    <scope>NUCLEOTIDE SEQUENCE [LARGE SCALE GENOMIC DNA]</scope>
    <source>
        <strain evidence="5">ATCC 18683 / 1980 / Ss-1</strain>
    </source>
</reference>
<dbReference type="AlphaFoldDB" id="A0A1D9PY44"/>
<dbReference type="Gene3D" id="3.40.50.720">
    <property type="entry name" value="NAD(P)-binding Rossmann-like Domain"/>
    <property type="match status" value="1"/>
</dbReference>
<evidence type="ECO:0000256" key="2">
    <source>
        <dbReference type="ARBA" id="ARBA00023002"/>
    </source>
</evidence>
<accession>A0A1D9PY44</accession>
<sequence length="159" mass="17693">MKHVLDGMSYTIVVNGPFFDWGIMVGFIMNAKGKRITLYDGGDRTSSTTTLPDIGRAVVGVLKHPEETKNRAVYVQSYATTLKNLAAVGKKVLGSDGWTENVASVDDIVAGAWEELNKPQPNPDKFAIQFIIENHRQRRLVPLRQTDRSSNFVSSRVEK</sequence>
<evidence type="ECO:0008006" key="6">
    <source>
        <dbReference type="Google" id="ProtNLM"/>
    </source>
</evidence>
<feature type="transmembrane region" description="Helical" evidence="3">
    <location>
        <begin position="12"/>
        <end position="29"/>
    </location>
</feature>
<name>A0A1D9PY44_SCLS1</name>
<dbReference type="GO" id="GO:0016491">
    <property type="term" value="F:oxidoreductase activity"/>
    <property type="evidence" value="ECO:0007669"/>
    <property type="project" value="UniProtKB-KW"/>
</dbReference>
<evidence type="ECO:0000256" key="1">
    <source>
        <dbReference type="ARBA" id="ARBA00022857"/>
    </source>
</evidence>
<keyword evidence="3" id="KW-1133">Transmembrane helix</keyword>
<dbReference type="InterPro" id="IPR051609">
    <property type="entry name" value="NmrA/Isoflavone_reductase-like"/>
</dbReference>
<dbReference type="PANTHER" id="PTHR47706">
    <property type="entry name" value="NMRA-LIKE FAMILY PROTEIN"/>
    <property type="match status" value="1"/>
</dbReference>
<evidence type="ECO:0000256" key="3">
    <source>
        <dbReference type="SAM" id="Phobius"/>
    </source>
</evidence>
<proteinExistence type="predicted"/>
<evidence type="ECO:0000313" key="4">
    <source>
        <dbReference type="EMBL" id="APA07638.1"/>
    </source>
</evidence>
<protein>
    <recommendedName>
        <fullName evidence="6">NmrA-like domain-containing protein</fullName>
    </recommendedName>
</protein>
<dbReference type="VEuPathDB" id="FungiDB:sscle_03g024080"/>
<dbReference type="EMBL" id="CP017816">
    <property type="protein sequence ID" value="APA07638.1"/>
    <property type="molecule type" value="Genomic_DNA"/>
</dbReference>
<dbReference type="InterPro" id="IPR036291">
    <property type="entry name" value="NAD(P)-bd_dom_sf"/>
</dbReference>
<gene>
    <name evidence="4" type="ORF">sscle_03g024080</name>
</gene>
<organism evidence="4 5">
    <name type="scientific">Sclerotinia sclerotiorum (strain ATCC 18683 / 1980 / Ss-1)</name>
    <name type="common">White mold</name>
    <name type="synonym">Whetzelinia sclerotiorum</name>
    <dbReference type="NCBI Taxonomy" id="665079"/>
    <lineage>
        <taxon>Eukaryota</taxon>
        <taxon>Fungi</taxon>
        <taxon>Dikarya</taxon>
        <taxon>Ascomycota</taxon>
        <taxon>Pezizomycotina</taxon>
        <taxon>Leotiomycetes</taxon>
        <taxon>Helotiales</taxon>
        <taxon>Sclerotiniaceae</taxon>
        <taxon>Sclerotinia</taxon>
    </lineage>
</organism>
<keyword evidence="2" id="KW-0560">Oxidoreductase</keyword>